<evidence type="ECO:0000313" key="4">
    <source>
        <dbReference type="Proteomes" id="UP000636800"/>
    </source>
</evidence>
<name>A0A835URD5_VANPL</name>
<evidence type="ECO:0000313" key="5">
    <source>
        <dbReference type="Proteomes" id="UP000639772"/>
    </source>
</evidence>
<gene>
    <name evidence="3" type="ORF">HPP92_015948</name>
    <name evidence="2" type="ORF">HPP92_016555</name>
</gene>
<sequence length="108" mass="12859">MLSIEQIFAHTMYFLILFFFLKESRCLLQHFRLVITHRWNRCEVSSMPSNSIHHSNCQKKIEQIHQLELKNYASINNSKIKILKKEIIKLTDDKVLAKQCQNNLKLTT</sequence>
<keyword evidence="1" id="KW-0812">Transmembrane</keyword>
<accession>A0A835URD5</accession>
<feature type="transmembrane region" description="Helical" evidence="1">
    <location>
        <begin position="6"/>
        <end position="22"/>
    </location>
</feature>
<dbReference type="AlphaFoldDB" id="A0A835URD5"/>
<reference evidence="4 5" key="1">
    <citation type="journal article" date="2020" name="Nat. Food">
        <title>A phased Vanilla planifolia genome enables genetic improvement of flavour and production.</title>
        <authorList>
            <person name="Hasing T."/>
            <person name="Tang H."/>
            <person name="Brym M."/>
            <person name="Khazi F."/>
            <person name="Huang T."/>
            <person name="Chambers A.H."/>
        </authorList>
    </citation>
    <scope>NUCLEOTIDE SEQUENCE [LARGE SCALE GENOMIC DNA]</scope>
    <source>
        <tissue evidence="2">Leaf</tissue>
    </source>
</reference>
<proteinExistence type="predicted"/>
<evidence type="ECO:0000256" key="1">
    <source>
        <dbReference type="SAM" id="Phobius"/>
    </source>
</evidence>
<evidence type="ECO:0000313" key="2">
    <source>
        <dbReference type="EMBL" id="KAG0469855.1"/>
    </source>
</evidence>
<keyword evidence="1" id="KW-1133">Transmembrane helix</keyword>
<organism evidence="2 4">
    <name type="scientific">Vanilla planifolia</name>
    <name type="common">Vanilla</name>
    <dbReference type="NCBI Taxonomy" id="51239"/>
    <lineage>
        <taxon>Eukaryota</taxon>
        <taxon>Viridiplantae</taxon>
        <taxon>Streptophyta</taxon>
        <taxon>Embryophyta</taxon>
        <taxon>Tracheophyta</taxon>
        <taxon>Spermatophyta</taxon>
        <taxon>Magnoliopsida</taxon>
        <taxon>Liliopsida</taxon>
        <taxon>Asparagales</taxon>
        <taxon>Orchidaceae</taxon>
        <taxon>Vanilloideae</taxon>
        <taxon>Vanilleae</taxon>
        <taxon>Vanilla</taxon>
    </lineage>
</organism>
<keyword evidence="1" id="KW-0472">Membrane</keyword>
<comment type="caution">
    <text evidence="2">The sequence shown here is derived from an EMBL/GenBank/DDBJ whole genome shotgun (WGS) entry which is preliminary data.</text>
</comment>
<dbReference type="EMBL" id="JADCNL010000008">
    <property type="protein sequence ID" value="KAG0469855.1"/>
    <property type="molecule type" value="Genomic_DNA"/>
</dbReference>
<evidence type="ECO:0000313" key="3">
    <source>
        <dbReference type="EMBL" id="KAG0471402.1"/>
    </source>
</evidence>
<dbReference type="EMBL" id="JADCNM010000008">
    <property type="protein sequence ID" value="KAG0471402.1"/>
    <property type="molecule type" value="Genomic_DNA"/>
</dbReference>
<dbReference type="Proteomes" id="UP000636800">
    <property type="component" value="Unassembled WGS sequence"/>
</dbReference>
<dbReference type="Proteomes" id="UP000639772">
    <property type="component" value="Unassembled WGS sequence"/>
</dbReference>
<keyword evidence="4" id="KW-1185">Reference proteome</keyword>
<protein>
    <submittedName>
        <fullName evidence="2">Uncharacterized protein</fullName>
    </submittedName>
</protein>